<feature type="domain" description="RWP-RK" evidence="8">
    <location>
        <begin position="87"/>
        <end position="169"/>
    </location>
</feature>
<keyword evidence="3" id="KW-0175">Coiled coil</keyword>
<evidence type="ECO:0000256" key="6">
    <source>
        <dbReference type="ARBA" id="ARBA00023242"/>
    </source>
</evidence>
<dbReference type="PROSITE" id="PS51519">
    <property type="entry name" value="RWP_RK"/>
    <property type="match status" value="1"/>
</dbReference>
<evidence type="ECO:0000313" key="10">
    <source>
        <dbReference type="Proteomes" id="UP001634007"/>
    </source>
</evidence>
<evidence type="ECO:0000256" key="5">
    <source>
        <dbReference type="ARBA" id="ARBA00023163"/>
    </source>
</evidence>
<dbReference type="Proteomes" id="UP001634007">
    <property type="component" value="Unassembled WGS sequence"/>
</dbReference>
<gene>
    <name evidence="9" type="ORF">ACJRO7_009678</name>
</gene>
<dbReference type="Pfam" id="PF02042">
    <property type="entry name" value="RWP-RK"/>
    <property type="match status" value="1"/>
</dbReference>
<keyword evidence="10" id="KW-1185">Reference proteome</keyword>
<proteinExistence type="predicted"/>
<evidence type="ECO:0000256" key="7">
    <source>
        <dbReference type="SAM" id="MobiDB-lite"/>
    </source>
</evidence>
<reference evidence="9 10" key="1">
    <citation type="submission" date="2024-11" db="EMBL/GenBank/DDBJ databases">
        <title>Chromosome-level genome assembly of Eucalyptus globulus Labill. provides insights into its genome evolution.</title>
        <authorList>
            <person name="Li X."/>
        </authorList>
    </citation>
    <scope>NUCLEOTIDE SEQUENCE [LARGE SCALE GENOMIC DNA]</scope>
    <source>
        <strain evidence="9">CL2024</strain>
        <tissue evidence="9">Fresh tender leaves</tissue>
    </source>
</reference>
<keyword evidence="5" id="KW-0804">Transcription</keyword>
<keyword evidence="4" id="KW-0238">DNA-binding</keyword>
<feature type="region of interest" description="Disordered" evidence="7">
    <location>
        <begin position="60"/>
        <end position="84"/>
    </location>
</feature>
<dbReference type="InterPro" id="IPR044607">
    <property type="entry name" value="RKD-like"/>
</dbReference>
<dbReference type="PANTHER" id="PTHR46373">
    <property type="entry name" value="PROTEIN RKD4"/>
    <property type="match status" value="1"/>
</dbReference>
<protein>
    <recommendedName>
        <fullName evidence="8">RWP-RK domain-containing protein</fullName>
    </recommendedName>
</protein>
<evidence type="ECO:0000256" key="1">
    <source>
        <dbReference type="ARBA" id="ARBA00004049"/>
    </source>
</evidence>
<keyword evidence="2" id="KW-0805">Transcription regulation</keyword>
<accession>A0ABD3L9J4</accession>
<sequence>MLATSYPDETWYSNLDIVEHSNAGVVKDNAIHLGDVNGLLEGIKEINGFFETTGKKAVSSGTHGDRAGLPDNMAMGNGSSGLSVERDSKELETRTRIKKLSREAISEYFYMPITQAAKELNVGLTLLKKRCREVGIHRWPHRKLTSLQTLIKNVQELGCGEDERKLQEAIELLERERKLMEEAPDLKLEDKTRRLRQACFKANYKKRKLVP</sequence>
<dbReference type="PANTHER" id="PTHR46373:SF20">
    <property type="entry name" value="PROTEIN RKD1"/>
    <property type="match status" value="1"/>
</dbReference>
<evidence type="ECO:0000256" key="2">
    <source>
        <dbReference type="ARBA" id="ARBA00023015"/>
    </source>
</evidence>
<evidence type="ECO:0000313" key="9">
    <source>
        <dbReference type="EMBL" id="KAL3748473.1"/>
    </source>
</evidence>
<comment type="function">
    <text evidence="1">Putative transcription factor.</text>
</comment>
<evidence type="ECO:0000256" key="3">
    <source>
        <dbReference type="ARBA" id="ARBA00023054"/>
    </source>
</evidence>
<organism evidence="9 10">
    <name type="scientific">Eucalyptus globulus</name>
    <name type="common">Tasmanian blue gum</name>
    <dbReference type="NCBI Taxonomy" id="34317"/>
    <lineage>
        <taxon>Eukaryota</taxon>
        <taxon>Viridiplantae</taxon>
        <taxon>Streptophyta</taxon>
        <taxon>Embryophyta</taxon>
        <taxon>Tracheophyta</taxon>
        <taxon>Spermatophyta</taxon>
        <taxon>Magnoliopsida</taxon>
        <taxon>eudicotyledons</taxon>
        <taxon>Gunneridae</taxon>
        <taxon>Pentapetalae</taxon>
        <taxon>rosids</taxon>
        <taxon>malvids</taxon>
        <taxon>Myrtales</taxon>
        <taxon>Myrtaceae</taxon>
        <taxon>Myrtoideae</taxon>
        <taxon>Eucalypteae</taxon>
        <taxon>Eucalyptus</taxon>
    </lineage>
</organism>
<dbReference type="InterPro" id="IPR003035">
    <property type="entry name" value="RWP-RK_dom"/>
</dbReference>
<comment type="caution">
    <text evidence="9">The sequence shown here is derived from an EMBL/GenBank/DDBJ whole genome shotgun (WGS) entry which is preliminary data.</text>
</comment>
<evidence type="ECO:0000259" key="8">
    <source>
        <dbReference type="PROSITE" id="PS51519"/>
    </source>
</evidence>
<dbReference type="AlphaFoldDB" id="A0ABD3L9J4"/>
<dbReference type="GO" id="GO:0003677">
    <property type="term" value="F:DNA binding"/>
    <property type="evidence" value="ECO:0007669"/>
    <property type="project" value="UniProtKB-KW"/>
</dbReference>
<keyword evidence="6" id="KW-0539">Nucleus</keyword>
<dbReference type="EMBL" id="JBJKBG010000002">
    <property type="protein sequence ID" value="KAL3748473.1"/>
    <property type="molecule type" value="Genomic_DNA"/>
</dbReference>
<name>A0ABD3L9J4_EUCGL</name>
<evidence type="ECO:0000256" key="4">
    <source>
        <dbReference type="ARBA" id="ARBA00023125"/>
    </source>
</evidence>